<dbReference type="PANTHER" id="PTHR12236:SF79">
    <property type="entry name" value="CUTICULAR PROTEIN 50CB-RELATED"/>
    <property type="match status" value="1"/>
</dbReference>
<evidence type="ECO:0000256" key="1">
    <source>
        <dbReference type="ARBA" id="ARBA00022460"/>
    </source>
</evidence>
<dbReference type="GO" id="GO:0031012">
    <property type="term" value="C:extracellular matrix"/>
    <property type="evidence" value="ECO:0007669"/>
    <property type="project" value="TreeGrafter"/>
</dbReference>
<keyword evidence="1 3" id="KW-0193">Cuticle</keyword>
<protein>
    <submittedName>
        <fullName evidence="6">Uncharacterized protein</fullName>
    </submittedName>
</protein>
<dbReference type="OrthoDB" id="6423516at2759"/>
<dbReference type="InterPro" id="IPR000618">
    <property type="entry name" value="Insect_cuticle"/>
</dbReference>
<accession>A0A7R9BN62</accession>
<proteinExistence type="predicted"/>
<keyword evidence="7" id="KW-1185">Reference proteome</keyword>
<evidence type="ECO:0000313" key="6">
    <source>
        <dbReference type="EMBL" id="CAD7278415.1"/>
    </source>
</evidence>
<dbReference type="GO" id="GO:0005615">
    <property type="term" value="C:extracellular space"/>
    <property type="evidence" value="ECO:0007669"/>
    <property type="project" value="TreeGrafter"/>
</dbReference>
<dbReference type="PROSITE" id="PS00306">
    <property type="entry name" value="CASEIN_ALPHA_BETA"/>
    <property type="match status" value="1"/>
</dbReference>
<dbReference type="PANTHER" id="PTHR12236">
    <property type="entry name" value="STRUCTURAL CONTITUENT OF CUTICLE"/>
    <property type="match status" value="1"/>
</dbReference>
<evidence type="ECO:0000256" key="4">
    <source>
        <dbReference type="SAM" id="MobiDB-lite"/>
    </source>
</evidence>
<dbReference type="PROSITE" id="PS51155">
    <property type="entry name" value="CHIT_BIND_RR_2"/>
    <property type="match status" value="1"/>
</dbReference>
<reference evidence="6" key="1">
    <citation type="submission" date="2020-11" db="EMBL/GenBank/DDBJ databases">
        <authorList>
            <person name="Tran Van P."/>
        </authorList>
    </citation>
    <scope>NUCLEOTIDE SEQUENCE</scope>
</reference>
<dbReference type="Proteomes" id="UP000678499">
    <property type="component" value="Unassembled WGS sequence"/>
</dbReference>
<keyword evidence="2 5" id="KW-0732">Signal</keyword>
<feature type="non-terminal residue" evidence="6">
    <location>
        <position position="150"/>
    </location>
</feature>
<dbReference type="Pfam" id="PF00379">
    <property type="entry name" value="Chitin_bind_4"/>
    <property type="match status" value="1"/>
</dbReference>
<feature type="region of interest" description="Disordered" evidence="4">
    <location>
        <begin position="19"/>
        <end position="43"/>
    </location>
</feature>
<feature type="chain" id="PRO_5036402981" evidence="5">
    <location>
        <begin position="17"/>
        <end position="150"/>
    </location>
</feature>
<dbReference type="InterPro" id="IPR031305">
    <property type="entry name" value="Casein_CS"/>
</dbReference>
<feature type="region of interest" description="Disordered" evidence="4">
    <location>
        <begin position="127"/>
        <end position="150"/>
    </location>
</feature>
<feature type="signal peptide" evidence="5">
    <location>
        <begin position="1"/>
        <end position="16"/>
    </location>
</feature>
<name>A0A7R9BN62_9CRUS</name>
<evidence type="ECO:0000256" key="2">
    <source>
        <dbReference type="ARBA" id="ARBA00022729"/>
    </source>
</evidence>
<dbReference type="EMBL" id="OA883265">
    <property type="protein sequence ID" value="CAD7278415.1"/>
    <property type="molecule type" value="Genomic_DNA"/>
</dbReference>
<dbReference type="EMBL" id="CAJPEX010001228">
    <property type="protein sequence ID" value="CAG0918567.1"/>
    <property type="molecule type" value="Genomic_DNA"/>
</dbReference>
<sequence>MMKIVGLFCLVAVAVARPQQNSYGPPSNNNNNNGYRQPQQNGYQGNLLGAAQTLGDSEAGMPYQFNWEVRPYGMVKLTLHRAPEFNNDYSHQQSSDGRVTQGEYRVLLPDSRVQIVRFTADENGYTKSGEYQFHPRGHLKQSDSVSIPPG</sequence>
<dbReference type="GO" id="GO:0042302">
    <property type="term" value="F:structural constituent of cuticle"/>
    <property type="evidence" value="ECO:0007669"/>
    <property type="project" value="UniProtKB-UniRule"/>
</dbReference>
<evidence type="ECO:0000256" key="3">
    <source>
        <dbReference type="PROSITE-ProRule" id="PRU00497"/>
    </source>
</evidence>
<evidence type="ECO:0000256" key="5">
    <source>
        <dbReference type="SAM" id="SignalP"/>
    </source>
</evidence>
<dbReference type="AlphaFoldDB" id="A0A7R9BN62"/>
<evidence type="ECO:0000313" key="7">
    <source>
        <dbReference type="Proteomes" id="UP000678499"/>
    </source>
</evidence>
<dbReference type="InterPro" id="IPR051217">
    <property type="entry name" value="Insect_Cuticle_Struc_Prot"/>
</dbReference>
<gene>
    <name evidence="6" type="ORF">NMOB1V02_LOCUS6121</name>
</gene>
<organism evidence="6">
    <name type="scientific">Notodromas monacha</name>
    <dbReference type="NCBI Taxonomy" id="399045"/>
    <lineage>
        <taxon>Eukaryota</taxon>
        <taxon>Metazoa</taxon>
        <taxon>Ecdysozoa</taxon>
        <taxon>Arthropoda</taxon>
        <taxon>Crustacea</taxon>
        <taxon>Oligostraca</taxon>
        <taxon>Ostracoda</taxon>
        <taxon>Podocopa</taxon>
        <taxon>Podocopida</taxon>
        <taxon>Cypridocopina</taxon>
        <taxon>Cypridoidea</taxon>
        <taxon>Cyprididae</taxon>
        <taxon>Notodromas</taxon>
    </lineage>
</organism>